<dbReference type="Proteomes" id="UP000030765">
    <property type="component" value="Unassembled WGS sequence"/>
</dbReference>
<keyword evidence="3" id="KW-1185">Reference proteome</keyword>
<dbReference type="AlphaFoldDB" id="A0A084W607"/>
<reference evidence="1 3" key="1">
    <citation type="journal article" date="2014" name="BMC Genomics">
        <title>Genome sequence of Anopheles sinensis provides insight into genetics basis of mosquito competence for malaria parasites.</title>
        <authorList>
            <person name="Zhou D."/>
            <person name="Zhang D."/>
            <person name="Ding G."/>
            <person name="Shi L."/>
            <person name="Hou Q."/>
            <person name="Ye Y."/>
            <person name="Xu Y."/>
            <person name="Zhou H."/>
            <person name="Xiong C."/>
            <person name="Li S."/>
            <person name="Yu J."/>
            <person name="Hong S."/>
            <person name="Yu X."/>
            <person name="Zou P."/>
            <person name="Chen C."/>
            <person name="Chang X."/>
            <person name="Wang W."/>
            <person name="Lv Y."/>
            <person name="Sun Y."/>
            <person name="Ma L."/>
            <person name="Shen B."/>
            <person name="Zhu C."/>
        </authorList>
    </citation>
    <scope>NUCLEOTIDE SEQUENCE [LARGE SCALE GENOMIC DNA]</scope>
</reference>
<dbReference type="EMBL" id="ATLV01020716">
    <property type="status" value="NOT_ANNOTATED_CDS"/>
    <property type="molecule type" value="Genomic_DNA"/>
</dbReference>
<gene>
    <name evidence="1" type="ORF">ZHAS_00013508</name>
</gene>
<dbReference type="EnsemblMetazoa" id="ASIC013508-RA">
    <property type="protein sequence ID" value="ASIC013508-PA"/>
    <property type="gene ID" value="ASIC013508"/>
</dbReference>
<dbReference type="EMBL" id="KE525305">
    <property type="protein sequence ID" value="KFB45651.1"/>
    <property type="molecule type" value="Genomic_DNA"/>
</dbReference>
<organism evidence="1">
    <name type="scientific">Anopheles sinensis</name>
    <name type="common">Mosquito</name>
    <dbReference type="NCBI Taxonomy" id="74873"/>
    <lineage>
        <taxon>Eukaryota</taxon>
        <taxon>Metazoa</taxon>
        <taxon>Ecdysozoa</taxon>
        <taxon>Arthropoda</taxon>
        <taxon>Hexapoda</taxon>
        <taxon>Insecta</taxon>
        <taxon>Pterygota</taxon>
        <taxon>Neoptera</taxon>
        <taxon>Endopterygota</taxon>
        <taxon>Diptera</taxon>
        <taxon>Nematocera</taxon>
        <taxon>Culicoidea</taxon>
        <taxon>Culicidae</taxon>
        <taxon>Anophelinae</taxon>
        <taxon>Anopheles</taxon>
    </lineage>
</organism>
<accession>A0A084W607</accession>
<evidence type="ECO:0000313" key="2">
    <source>
        <dbReference type="EnsemblMetazoa" id="ASIC013508-PA"/>
    </source>
</evidence>
<dbReference type="VEuPathDB" id="VectorBase:ASIC013508"/>
<evidence type="ECO:0000313" key="1">
    <source>
        <dbReference type="EMBL" id="KFB45651.1"/>
    </source>
</evidence>
<evidence type="ECO:0000313" key="3">
    <source>
        <dbReference type="Proteomes" id="UP000030765"/>
    </source>
</evidence>
<proteinExistence type="predicted"/>
<reference evidence="2" key="2">
    <citation type="submission" date="2020-05" db="UniProtKB">
        <authorList>
            <consortium name="EnsemblMetazoa"/>
        </authorList>
    </citation>
    <scope>IDENTIFICATION</scope>
</reference>
<protein>
    <submittedName>
        <fullName evidence="1 2">Autotransporter beta-domain protein</fullName>
    </submittedName>
</protein>
<sequence length="70" mass="7480">MRSINGGARRGERLARFGHNQPIFAHNTAVCPPGFVCVAPLLTSPDPASSSIFTRSYNNLARSMLPPVVG</sequence>
<name>A0A084W607_ANOSI</name>